<comment type="similarity">
    <text evidence="1">Belongs to the glycosyltransferase GT106 family.</text>
</comment>
<dbReference type="GO" id="GO:0006004">
    <property type="term" value="P:fucose metabolic process"/>
    <property type="evidence" value="ECO:0007669"/>
    <property type="project" value="UniProtKB-KW"/>
</dbReference>
<keyword evidence="4" id="KW-0294">Fucose metabolism</keyword>
<reference evidence="7 8" key="1">
    <citation type="submission" date="2023-01" db="EMBL/GenBank/DDBJ databases">
        <authorList>
            <person name="Kreplak J."/>
        </authorList>
    </citation>
    <scope>NUCLEOTIDE SEQUENCE [LARGE SCALE GENOMIC DNA]</scope>
</reference>
<dbReference type="Gene3D" id="3.40.50.11350">
    <property type="match status" value="1"/>
</dbReference>
<dbReference type="Proteomes" id="UP001157006">
    <property type="component" value="Unassembled WGS sequence"/>
</dbReference>
<evidence type="ECO:0000313" key="8">
    <source>
        <dbReference type="Proteomes" id="UP001157006"/>
    </source>
</evidence>
<evidence type="ECO:0000256" key="2">
    <source>
        <dbReference type="ARBA" id="ARBA00022676"/>
    </source>
</evidence>
<accession>A0AAV0YFW5</accession>
<evidence type="ECO:0000313" key="7">
    <source>
        <dbReference type="EMBL" id="CAI8584093.1"/>
    </source>
</evidence>
<keyword evidence="2" id="KW-0328">Glycosyltransferase</keyword>
<organism evidence="7 8">
    <name type="scientific">Vicia faba</name>
    <name type="common">Broad bean</name>
    <name type="synonym">Faba vulgaris</name>
    <dbReference type="NCBI Taxonomy" id="3906"/>
    <lineage>
        <taxon>Eukaryota</taxon>
        <taxon>Viridiplantae</taxon>
        <taxon>Streptophyta</taxon>
        <taxon>Embryophyta</taxon>
        <taxon>Tracheophyta</taxon>
        <taxon>Spermatophyta</taxon>
        <taxon>Magnoliopsida</taxon>
        <taxon>eudicotyledons</taxon>
        <taxon>Gunneridae</taxon>
        <taxon>Pentapetalae</taxon>
        <taxon>rosids</taxon>
        <taxon>fabids</taxon>
        <taxon>Fabales</taxon>
        <taxon>Fabaceae</taxon>
        <taxon>Papilionoideae</taxon>
        <taxon>50 kb inversion clade</taxon>
        <taxon>NPAAA clade</taxon>
        <taxon>Hologalegina</taxon>
        <taxon>IRL clade</taxon>
        <taxon>Fabeae</taxon>
        <taxon>Vicia</taxon>
    </lineage>
</organism>
<evidence type="ECO:0000256" key="5">
    <source>
        <dbReference type="ARBA" id="ARBA00023277"/>
    </source>
</evidence>
<sequence>MVILLKVEEVEQSKGFIIFSLTNGPEYHILQIADAVVVARYLGATLVLPDIKSSKSGYSMNLGDVYDVENILNKLNGLVKVTKTLPPQLSTRNTPTIQEIAESIVQNLQTWSHESNGQFVAVDLRTEVLKIECNGKDKSGRKQCYQGDEIGEFLKKNGFGQETVVYITQTKWSTDLNSLIYMFPKTYTKENIMSATEKEKFLSSEGIEIEKAIDFFVCSQSDIFVPSVSGLFYEAVAGMRIVSGKNQTIVPSEIVSSSASLSDYMSPYVTKKNHFAYKCYCLVN</sequence>
<dbReference type="Pfam" id="PF10250">
    <property type="entry name" value="O-FucT"/>
    <property type="match status" value="1"/>
</dbReference>
<keyword evidence="5" id="KW-0119">Carbohydrate metabolism</keyword>
<dbReference type="PANTHER" id="PTHR31288">
    <property type="entry name" value="O-FUCOSYLTRANSFERASE FAMILY PROTEIN"/>
    <property type="match status" value="1"/>
</dbReference>
<comment type="caution">
    <text evidence="7">The sequence shown here is derived from an EMBL/GenBank/DDBJ whole genome shotgun (WGS) entry which is preliminary data.</text>
</comment>
<keyword evidence="8" id="KW-1185">Reference proteome</keyword>
<dbReference type="InterPro" id="IPR024709">
    <property type="entry name" value="FucosylTrfase_pln"/>
</dbReference>
<gene>
    <name evidence="7" type="ORF">VFH_U058320</name>
</gene>
<dbReference type="AlphaFoldDB" id="A0AAV0YFW5"/>
<evidence type="ECO:0000256" key="6">
    <source>
        <dbReference type="ARBA" id="ARBA00030350"/>
    </source>
</evidence>
<evidence type="ECO:0000256" key="3">
    <source>
        <dbReference type="ARBA" id="ARBA00022679"/>
    </source>
</evidence>
<dbReference type="PANTHER" id="PTHR31288:SF20">
    <property type="entry name" value="O-FUCOSYLTRANSFERASE FAMILY PROTEIN"/>
    <property type="match status" value="1"/>
</dbReference>
<evidence type="ECO:0000256" key="1">
    <source>
        <dbReference type="ARBA" id="ARBA00007737"/>
    </source>
</evidence>
<proteinExistence type="inferred from homology"/>
<name>A0AAV0YFW5_VICFA</name>
<dbReference type="GO" id="GO:0016757">
    <property type="term" value="F:glycosyltransferase activity"/>
    <property type="evidence" value="ECO:0007669"/>
    <property type="project" value="UniProtKB-KW"/>
</dbReference>
<evidence type="ECO:0000256" key="4">
    <source>
        <dbReference type="ARBA" id="ARBA00023253"/>
    </source>
</evidence>
<dbReference type="InterPro" id="IPR019378">
    <property type="entry name" value="GDP-Fuc_O-FucTrfase"/>
</dbReference>
<dbReference type="EMBL" id="CATIWC010001402">
    <property type="protein sequence ID" value="CAI8584093.1"/>
    <property type="molecule type" value="Genomic_DNA"/>
</dbReference>
<protein>
    <recommendedName>
        <fullName evidence="6">O-fucosyltransferase family protein</fullName>
    </recommendedName>
</protein>
<keyword evidence="3" id="KW-0808">Transferase</keyword>